<accession>A0A485PIZ0</accession>
<feature type="region of interest" description="Disordered" evidence="1">
    <location>
        <begin position="186"/>
        <end position="220"/>
    </location>
</feature>
<organism evidence="2 3">
    <name type="scientific">Lynx pardinus</name>
    <name type="common">Iberian lynx</name>
    <name type="synonym">Felis pardina</name>
    <dbReference type="NCBI Taxonomy" id="191816"/>
    <lineage>
        <taxon>Eukaryota</taxon>
        <taxon>Metazoa</taxon>
        <taxon>Chordata</taxon>
        <taxon>Craniata</taxon>
        <taxon>Vertebrata</taxon>
        <taxon>Euteleostomi</taxon>
        <taxon>Mammalia</taxon>
        <taxon>Eutheria</taxon>
        <taxon>Laurasiatheria</taxon>
        <taxon>Carnivora</taxon>
        <taxon>Feliformia</taxon>
        <taxon>Felidae</taxon>
        <taxon>Felinae</taxon>
        <taxon>Lynx</taxon>
    </lineage>
</organism>
<dbReference type="AlphaFoldDB" id="A0A485PIZ0"/>
<gene>
    <name evidence="2" type="ORF">LYPA_23C020521</name>
</gene>
<evidence type="ECO:0000256" key="1">
    <source>
        <dbReference type="SAM" id="MobiDB-lite"/>
    </source>
</evidence>
<dbReference type="EMBL" id="CAAGRJ010036555">
    <property type="protein sequence ID" value="VFV44857.1"/>
    <property type="molecule type" value="Genomic_DNA"/>
</dbReference>
<protein>
    <submittedName>
        <fullName evidence="2">Uncharacterized protein</fullName>
    </submittedName>
</protein>
<keyword evidence="3" id="KW-1185">Reference proteome</keyword>
<evidence type="ECO:0000313" key="2">
    <source>
        <dbReference type="EMBL" id="VFV44857.1"/>
    </source>
</evidence>
<feature type="region of interest" description="Disordered" evidence="1">
    <location>
        <begin position="122"/>
        <end position="164"/>
    </location>
</feature>
<evidence type="ECO:0000313" key="3">
    <source>
        <dbReference type="Proteomes" id="UP000386466"/>
    </source>
</evidence>
<feature type="region of interest" description="Disordered" evidence="1">
    <location>
        <begin position="1"/>
        <end position="35"/>
    </location>
</feature>
<name>A0A485PIZ0_LYNPA</name>
<reference evidence="2 3" key="1">
    <citation type="submission" date="2019-01" db="EMBL/GenBank/DDBJ databases">
        <authorList>
            <person name="Alioto T."/>
            <person name="Alioto T."/>
        </authorList>
    </citation>
    <scope>NUCLEOTIDE SEQUENCE [LARGE SCALE GENOMIC DNA]</scope>
</reference>
<sequence>MTGQPEEWGDDATRGSRRPSTRRGPCRDGVSQACAPQKLRPEHLEVVRLQLSLRTEEQVLQRTEQAKGGQWALERLTKDGGLAAMVMGREGGGQGPSAPRATLSLLGRNWGWPQPLARAGLASTARTRVKTKSGATQGGDPSPKSPGASTPENLPALSAKKQDPANWRLLRQESFLHGLCRPLRPHPGFGESDSEASPHRFTSYHTPRARGEITGLQGHG</sequence>
<proteinExistence type="predicted"/>
<dbReference type="Proteomes" id="UP000386466">
    <property type="component" value="Unassembled WGS sequence"/>
</dbReference>